<evidence type="ECO:0000313" key="2">
    <source>
        <dbReference type="EMBL" id="KAK3199575.1"/>
    </source>
</evidence>
<dbReference type="GO" id="GO:0003676">
    <property type="term" value="F:nucleic acid binding"/>
    <property type="evidence" value="ECO:0007669"/>
    <property type="project" value="InterPro"/>
</dbReference>
<keyword evidence="3" id="KW-1185">Reference proteome</keyword>
<organism evidence="2 3">
    <name type="scientific">Dipteronia sinensis</name>
    <dbReference type="NCBI Taxonomy" id="43782"/>
    <lineage>
        <taxon>Eukaryota</taxon>
        <taxon>Viridiplantae</taxon>
        <taxon>Streptophyta</taxon>
        <taxon>Embryophyta</taxon>
        <taxon>Tracheophyta</taxon>
        <taxon>Spermatophyta</taxon>
        <taxon>Magnoliopsida</taxon>
        <taxon>eudicotyledons</taxon>
        <taxon>Gunneridae</taxon>
        <taxon>Pentapetalae</taxon>
        <taxon>rosids</taxon>
        <taxon>malvids</taxon>
        <taxon>Sapindales</taxon>
        <taxon>Sapindaceae</taxon>
        <taxon>Hippocastanoideae</taxon>
        <taxon>Acereae</taxon>
        <taxon>Dipteronia</taxon>
    </lineage>
</organism>
<evidence type="ECO:0000313" key="3">
    <source>
        <dbReference type="Proteomes" id="UP001281410"/>
    </source>
</evidence>
<gene>
    <name evidence="2" type="ORF">Dsin_022990</name>
</gene>
<dbReference type="PANTHER" id="PTHR47723:SF22">
    <property type="entry name" value="RNASE H TYPE-1 DOMAIN-CONTAINING PROTEIN"/>
    <property type="match status" value="1"/>
</dbReference>
<dbReference type="AlphaFoldDB" id="A0AAE0A2J3"/>
<reference evidence="2" key="1">
    <citation type="journal article" date="2023" name="Plant J.">
        <title>Genome sequences and population genomics provide insights into the demographic history, inbreeding, and mutation load of two 'living fossil' tree species of Dipteronia.</title>
        <authorList>
            <person name="Feng Y."/>
            <person name="Comes H.P."/>
            <person name="Chen J."/>
            <person name="Zhu S."/>
            <person name="Lu R."/>
            <person name="Zhang X."/>
            <person name="Li P."/>
            <person name="Qiu J."/>
            <person name="Olsen K.M."/>
            <person name="Qiu Y."/>
        </authorList>
    </citation>
    <scope>NUCLEOTIDE SEQUENCE</scope>
    <source>
        <strain evidence="2">NBL</strain>
    </source>
</reference>
<feature type="domain" description="RNase H type-1" evidence="1">
    <location>
        <begin position="11"/>
        <end position="148"/>
    </location>
</feature>
<dbReference type="SUPFAM" id="SSF53098">
    <property type="entry name" value="Ribonuclease H-like"/>
    <property type="match status" value="1"/>
</dbReference>
<dbReference type="Proteomes" id="UP001281410">
    <property type="component" value="Unassembled WGS sequence"/>
</dbReference>
<proteinExistence type="predicted"/>
<sequence>MSRVGSWKPIYDNALCFKVDGSAVGSSGKAGIGGVLTDSNGIKLCLFSQFVGFMDSISAELLAILRACDILASDSTLSIRKVIILSDSKVVVSWINDDNFGSINHIEVLYDIRNFLQSLAKVQVKFMPRELNHEANGLATFGSSEGGDRFVWGVI</sequence>
<dbReference type="PANTHER" id="PTHR47723">
    <property type="entry name" value="OS05G0353850 PROTEIN"/>
    <property type="match status" value="1"/>
</dbReference>
<evidence type="ECO:0000259" key="1">
    <source>
        <dbReference type="PROSITE" id="PS50879"/>
    </source>
</evidence>
<dbReference type="InterPro" id="IPR044730">
    <property type="entry name" value="RNase_H-like_dom_plant"/>
</dbReference>
<comment type="caution">
    <text evidence="2">The sequence shown here is derived from an EMBL/GenBank/DDBJ whole genome shotgun (WGS) entry which is preliminary data.</text>
</comment>
<dbReference type="EMBL" id="JANJYJ010000007">
    <property type="protein sequence ID" value="KAK3199575.1"/>
    <property type="molecule type" value="Genomic_DNA"/>
</dbReference>
<dbReference type="PROSITE" id="PS50879">
    <property type="entry name" value="RNASE_H_1"/>
    <property type="match status" value="1"/>
</dbReference>
<dbReference type="InterPro" id="IPR053151">
    <property type="entry name" value="RNase_H-like"/>
</dbReference>
<name>A0AAE0A2J3_9ROSI</name>
<dbReference type="GO" id="GO:0004523">
    <property type="term" value="F:RNA-DNA hybrid ribonuclease activity"/>
    <property type="evidence" value="ECO:0007669"/>
    <property type="project" value="InterPro"/>
</dbReference>
<protein>
    <recommendedName>
        <fullName evidence="1">RNase H type-1 domain-containing protein</fullName>
    </recommendedName>
</protein>
<dbReference type="CDD" id="cd06222">
    <property type="entry name" value="RNase_H_like"/>
    <property type="match status" value="1"/>
</dbReference>
<accession>A0AAE0A2J3</accession>
<dbReference type="InterPro" id="IPR036397">
    <property type="entry name" value="RNaseH_sf"/>
</dbReference>
<dbReference type="InterPro" id="IPR002156">
    <property type="entry name" value="RNaseH_domain"/>
</dbReference>
<dbReference type="Gene3D" id="3.30.420.10">
    <property type="entry name" value="Ribonuclease H-like superfamily/Ribonuclease H"/>
    <property type="match status" value="1"/>
</dbReference>
<dbReference type="InterPro" id="IPR012337">
    <property type="entry name" value="RNaseH-like_sf"/>
</dbReference>
<dbReference type="Pfam" id="PF13456">
    <property type="entry name" value="RVT_3"/>
    <property type="match status" value="1"/>
</dbReference>